<dbReference type="PANTHER" id="PTHR24148">
    <property type="entry name" value="ANKYRIN REPEAT DOMAIN-CONTAINING PROTEIN 39 HOMOLOG-RELATED"/>
    <property type="match status" value="1"/>
</dbReference>
<dbReference type="Pfam" id="PF26639">
    <property type="entry name" value="Het-6_barrel"/>
    <property type="match status" value="1"/>
</dbReference>
<evidence type="ECO:0000256" key="1">
    <source>
        <dbReference type="ARBA" id="ARBA00023242"/>
    </source>
</evidence>
<organism evidence="3 4">
    <name type="scientific">Hyaloscypha bicolor E</name>
    <dbReference type="NCBI Taxonomy" id="1095630"/>
    <lineage>
        <taxon>Eukaryota</taxon>
        <taxon>Fungi</taxon>
        <taxon>Dikarya</taxon>
        <taxon>Ascomycota</taxon>
        <taxon>Pezizomycotina</taxon>
        <taxon>Leotiomycetes</taxon>
        <taxon>Helotiales</taxon>
        <taxon>Hyaloscyphaceae</taxon>
        <taxon>Hyaloscypha</taxon>
        <taxon>Hyaloscypha bicolor</taxon>
    </lineage>
</organism>
<dbReference type="InterPro" id="IPR052895">
    <property type="entry name" value="HetReg/Transcr_Mod"/>
</dbReference>
<dbReference type="EMBL" id="KZ613786">
    <property type="protein sequence ID" value="PMD61780.1"/>
    <property type="molecule type" value="Genomic_DNA"/>
</dbReference>
<dbReference type="Pfam" id="PF06985">
    <property type="entry name" value="HET"/>
    <property type="match status" value="1"/>
</dbReference>
<evidence type="ECO:0000259" key="2">
    <source>
        <dbReference type="Pfam" id="PF06985"/>
    </source>
</evidence>
<dbReference type="InterPro" id="IPR010730">
    <property type="entry name" value="HET"/>
</dbReference>
<evidence type="ECO:0000313" key="4">
    <source>
        <dbReference type="Proteomes" id="UP000235371"/>
    </source>
</evidence>
<dbReference type="RefSeq" id="XP_024738684.1">
    <property type="nucleotide sequence ID" value="XM_024876884.1"/>
</dbReference>
<accession>A0A2J6TFI3</accession>
<sequence>MDNHGPSWEILTASAVPSGDSAIDPSLRHVGIPSRYTTVDSASDNDPDKRRMLGRPICDFCRAAKKRCSPVGYSELQQRCDRCIRLNLTCTEPQINRNTRGPNKPKGDTVLFEYTQIHMDEIRILRLAPGSFDDPIECELIVMTFEEAAATGYEALSYVWGNDMSTETITLMTTHELGLESGRNRKHWKFHIRPNPCSALKHLRLGPKRSYTQSGDEDKNYRDLWIDVVCINQADDVEKAQQFSRMPSIYQAAKNVCVWLGEATESTSTAFEFVPKLLGATFENLLAADGNAVQQWYALSQVMRNKWFTRRWVVSDVAFARTATLHCGSMTLGWRDFEDAVTLFQQSFNDIKELFKRSADFNNDSEAVGIVKALPACCVVNTVSNAFQNKDTSGKHSEGQKSLEALVIALRHLNATDERDIIYSLMPMAKDIADGASRPSTPSIVIGNGHQALAIDYGISVVPLFRNFVAFAVNSSESLDIICRPWAPVSMHPLELPSWIQSVDKSEFTQRSDNFFARINADSLVGEPGTRVYNAADSTLPAVSFNRVLSPALVERLLESCSVSLTNFSLEVAPELLGTGSNYAEETEGQYDPGTKVDNSEVMYAGGFCYDRVDTVAAHAIQGIIPRRWLQLGGLPKGDSLSMASIDEAFWRTLVANRRLDGTLPPSYYPRAYLSCLGQSYGGHLNVNELLLKTRTHSVVAEFLERVQSVVWNRALFRTTATNRFGLTSAEAQTGDMICILFGCSVPVLLRPRPVSTPTTYEFLGECYVHGIMDGEAMREERESKRFVQLFRIY</sequence>
<dbReference type="OrthoDB" id="2157530at2759"/>
<dbReference type="AlphaFoldDB" id="A0A2J6TFI3"/>
<reference evidence="3 4" key="1">
    <citation type="submission" date="2016-04" db="EMBL/GenBank/DDBJ databases">
        <title>A degradative enzymes factory behind the ericoid mycorrhizal symbiosis.</title>
        <authorList>
            <consortium name="DOE Joint Genome Institute"/>
            <person name="Martino E."/>
            <person name="Morin E."/>
            <person name="Grelet G."/>
            <person name="Kuo A."/>
            <person name="Kohler A."/>
            <person name="Daghino S."/>
            <person name="Barry K."/>
            <person name="Choi C."/>
            <person name="Cichocki N."/>
            <person name="Clum A."/>
            <person name="Copeland A."/>
            <person name="Hainaut M."/>
            <person name="Haridas S."/>
            <person name="Labutti K."/>
            <person name="Lindquist E."/>
            <person name="Lipzen A."/>
            <person name="Khouja H.-R."/>
            <person name="Murat C."/>
            <person name="Ohm R."/>
            <person name="Olson A."/>
            <person name="Spatafora J."/>
            <person name="Veneault-Fourrey C."/>
            <person name="Henrissat B."/>
            <person name="Grigoriev I."/>
            <person name="Martin F."/>
            <person name="Perotto S."/>
        </authorList>
    </citation>
    <scope>NUCLEOTIDE SEQUENCE [LARGE SCALE GENOMIC DNA]</scope>
    <source>
        <strain evidence="3 4">E</strain>
    </source>
</reference>
<dbReference type="PANTHER" id="PTHR24148:SF64">
    <property type="entry name" value="HETEROKARYON INCOMPATIBILITY DOMAIN-CONTAINING PROTEIN"/>
    <property type="match status" value="1"/>
</dbReference>
<dbReference type="InParanoid" id="A0A2J6TFI3"/>
<dbReference type="STRING" id="1095630.A0A2J6TFI3"/>
<dbReference type="Proteomes" id="UP000235371">
    <property type="component" value="Unassembled WGS sequence"/>
</dbReference>
<dbReference type="InterPro" id="IPR036864">
    <property type="entry name" value="Zn2-C6_fun-type_DNA-bd_sf"/>
</dbReference>
<dbReference type="SUPFAM" id="SSF57701">
    <property type="entry name" value="Zn2/Cys6 DNA-binding domain"/>
    <property type="match status" value="1"/>
</dbReference>
<evidence type="ECO:0000313" key="3">
    <source>
        <dbReference type="EMBL" id="PMD61780.1"/>
    </source>
</evidence>
<dbReference type="InterPro" id="IPR001138">
    <property type="entry name" value="Zn2Cys6_DnaBD"/>
</dbReference>
<keyword evidence="1" id="KW-0539">Nucleus</keyword>
<gene>
    <name evidence="3" type="ORF">K444DRAFT_560003</name>
</gene>
<feature type="domain" description="Heterokaryon incompatibility" evidence="2">
    <location>
        <begin position="153"/>
        <end position="314"/>
    </location>
</feature>
<dbReference type="CDD" id="cd00067">
    <property type="entry name" value="GAL4"/>
    <property type="match status" value="1"/>
</dbReference>
<dbReference type="GO" id="GO:0008270">
    <property type="term" value="F:zinc ion binding"/>
    <property type="evidence" value="ECO:0007669"/>
    <property type="project" value="InterPro"/>
</dbReference>
<dbReference type="GeneID" id="36584961"/>
<protein>
    <recommendedName>
        <fullName evidence="2">Heterokaryon incompatibility domain-containing protein</fullName>
    </recommendedName>
</protein>
<proteinExistence type="predicted"/>
<name>A0A2J6TFI3_9HELO</name>
<keyword evidence="4" id="KW-1185">Reference proteome</keyword>
<dbReference type="GO" id="GO:0000981">
    <property type="term" value="F:DNA-binding transcription factor activity, RNA polymerase II-specific"/>
    <property type="evidence" value="ECO:0007669"/>
    <property type="project" value="InterPro"/>
</dbReference>